<evidence type="ECO:0000313" key="11">
    <source>
        <dbReference type="EMBL" id="CAH7685108.1"/>
    </source>
</evidence>
<keyword evidence="6 8" id="KW-0408">Iron</keyword>
<dbReference type="PANTHER" id="PTHR24287">
    <property type="entry name" value="P450, PUTATIVE (EUROFUNG)-RELATED"/>
    <property type="match status" value="1"/>
</dbReference>
<dbReference type="Gene3D" id="1.10.630.10">
    <property type="entry name" value="Cytochrome P450"/>
    <property type="match status" value="1"/>
</dbReference>
<feature type="transmembrane region" description="Helical" evidence="10">
    <location>
        <begin position="6"/>
        <end position="26"/>
    </location>
</feature>
<dbReference type="InterPro" id="IPR047146">
    <property type="entry name" value="Cyt_P450_E_CYP52_fungi"/>
</dbReference>
<dbReference type="GO" id="GO:0016705">
    <property type="term" value="F:oxidoreductase activity, acting on paired donors, with incorporation or reduction of molecular oxygen"/>
    <property type="evidence" value="ECO:0007669"/>
    <property type="project" value="InterPro"/>
</dbReference>
<dbReference type="PRINTS" id="PR00465">
    <property type="entry name" value="EP450IV"/>
</dbReference>
<organism evidence="11 12">
    <name type="scientific">Phakopsora pachyrhizi</name>
    <name type="common">Asian soybean rust disease fungus</name>
    <dbReference type="NCBI Taxonomy" id="170000"/>
    <lineage>
        <taxon>Eukaryota</taxon>
        <taxon>Fungi</taxon>
        <taxon>Dikarya</taxon>
        <taxon>Basidiomycota</taxon>
        <taxon>Pucciniomycotina</taxon>
        <taxon>Pucciniomycetes</taxon>
        <taxon>Pucciniales</taxon>
        <taxon>Phakopsoraceae</taxon>
        <taxon>Phakopsora</taxon>
    </lineage>
</organism>
<dbReference type="AlphaFoldDB" id="A0AAV0BFC2"/>
<dbReference type="InterPro" id="IPR017972">
    <property type="entry name" value="Cyt_P450_CS"/>
</dbReference>
<dbReference type="InterPro" id="IPR001128">
    <property type="entry name" value="Cyt_P450"/>
</dbReference>
<dbReference type="GO" id="GO:0004497">
    <property type="term" value="F:monooxygenase activity"/>
    <property type="evidence" value="ECO:0007669"/>
    <property type="project" value="UniProtKB-KW"/>
</dbReference>
<keyword evidence="10" id="KW-1133">Transmembrane helix</keyword>
<keyword evidence="7 9" id="KW-0503">Monooxygenase</keyword>
<comment type="similarity">
    <text evidence="2 9">Belongs to the cytochrome P450 family.</text>
</comment>
<dbReference type="GO" id="GO:0020037">
    <property type="term" value="F:heme binding"/>
    <property type="evidence" value="ECO:0007669"/>
    <property type="project" value="InterPro"/>
</dbReference>
<keyword evidence="10" id="KW-0812">Transmembrane</keyword>
<evidence type="ECO:0000256" key="5">
    <source>
        <dbReference type="ARBA" id="ARBA00023002"/>
    </source>
</evidence>
<dbReference type="InterPro" id="IPR036396">
    <property type="entry name" value="Cyt_P450_sf"/>
</dbReference>
<keyword evidence="3 8" id="KW-0349">Heme</keyword>
<proteinExistence type="inferred from homology"/>
<dbReference type="SUPFAM" id="SSF48264">
    <property type="entry name" value="Cytochrome P450"/>
    <property type="match status" value="1"/>
</dbReference>
<comment type="caution">
    <text evidence="11">The sequence shown here is derived from an EMBL/GenBank/DDBJ whole genome shotgun (WGS) entry which is preliminary data.</text>
</comment>
<evidence type="ECO:0000256" key="6">
    <source>
        <dbReference type="ARBA" id="ARBA00023004"/>
    </source>
</evidence>
<dbReference type="PROSITE" id="PS00086">
    <property type="entry name" value="CYTOCHROME_P450"/>
    <property type="match status" value="1"/>
</dbReference>
<evidence type="ECO:0000256" key="9">
    <source>
        <dbReference type="RuleBase" id="RU000461"/>
    </source>
</evidence>
<evidence type="ECO:0000256" key="2">
    <source>
        <dbReference type="ARBA" id="ARBA00010617"/>
    </source>
</evidence>
<keyword evidence="12" id="KW-1185">Reference proteome</keyword>
<keyword evidence="5 9" id="KW-0560">Oxidoreductase</keyword>
<dbReference type="Proteomes" id="UP001153365">
    <property type="component" value="Unassembled WGS sequence"/>
</dbReference>
<evidence type="ECO:0000256" key="10">
    <source>
        <dbReference type="SAM" id="Phobius"/>
    </source>
</evidence>
<reference evidence="11" key="1">
    <citation type="submission" date="2022-06" db="EMBL/GenBank/DDBJ databases">
        <authorList>
            <consortium name="SYNGENTA / RWTH Aachen University"/>
        </authorList>
    </citation>
    <scope>NUCLEOTIDE SEQUENCE</scope>
</reference>
<dbReference type="GO" id="GO:0005506">
    <property type="term" value="F:iron ion binding"/>
    <property type="evidence" value="ECO:0007669"/>
    <property type="project" value="InterPro"/>
</dbReference>
<gene>
    <name evidence="11" type="ORF">PPACK8108_LOCUS19580</name>
</gene>
<keyword evidence="10" id="KW-0472">Membrane</keyword>
<evidence type="ECO:0000256" key="7">
    <source>
        <dbReference type="ARBA" id="ARBA00023033"/>
    </source>
</evidence>
<evidence type="ECO:0000256" key="1">
    <source>
        <dbReference type="ARBA" id="ARBA00001971"/>
    </source>
</evidence>
<dbReference type="InterPro" id="IPR002403">
    <property type="entry name" value="Cyt_P450_E_grp-IV"/>
</dbReference>
<dbReference type="Pfam" id="PF00067">
    <property type="entry name" value="p450"/>
    <property type="match status" value="1"/>
</dbReference>
<comment type="cofactor">
    <cofactor evidence="1 8">
        <name>heme</name>
        <dbReference type="ChEBI" id="CHEBI:30413"/>
    </cofactor>
</comment>
<name>A0AAV0BFC2_PHAPC</name>
<evidence type="ECO:0000256" key="3">
    <source>
        <dbReference type="ARBA" id="ARBA00022617"/>
    </source>
</evidence>
<protein>
    <submittedName>
        <fullName evidence="11">Cytochrome P450 monooxygenase</fullName>
    </submittedName>
</protein>
<sequence length="540" mass="62358">MFYKTSFFQAFCFSFLTSILISGWLTDRLRNQLILLKKGSDVNLSDRLIIFSTVYLLTRLIRLQVVEFNLRRRAKFKSSRLPPVSISRLPFGISFSIDKLRTLKFGQPGDLLKFFKGLKTSSKVVRFRSYGIESLLTIDPRDSHYMLSNGFSNFGKSPHTQAAFKRLLGDGVFTSDQRSLWAWHRHMTRPHFSRDRIEDFEAVEFHCQRIVNWFIKQSDSDRFLNIQDVFSRFTLTVGTHHLFGRCVDSLNGLIKDSDNNQNNYPFDTPISSVTTLRVNSIESFAKNFFAAQSWALVHAIIPPFLRWLHPRDKSTDKVLEVVESIIREAQQMSSNEKIPSPFPKIIEPSQVLPEISKPSINNNLLDHLLNSGCSIETVRHECMNILLAATDTTSSLLTSCIFELGKMNHRFFYLKLKEEIHRIVGEPDVFGDLNLQKVREMKFLRAVINETLRLHPPVWANTRHSFEDDVLPSGHFIPAGTDCRFGIREMQRDPEVWGPDAEVFDPLRWIDDRKKVLVREPFCFQPFSAGARICLGQQFG</sequence>
<dbReference type="PRINTS" id="PR00385">
    <property type="entry name" value="P450"/>
</dbReference>
<dbReference type="EMBL" id="CALTRL010005706">
    <property type="protein sequence ID" value="CAH7685108.1"/>
    <property type="molecule type" value="Genomic_DNA"/>
</dbReference>
<evidence type="ECO:0000256" key="8">
    <source>
        <dbReference type="PIRSR" id="PIRSR602403-1"/>
    </source>
</evidence>
<evidence type="ECO:0000256" key="4">
    <source>
        <dbReference type="ARBA" id="ARBA00022723"/>
    </source>
</evidence>
<dbReference type="PANTHER" id="PTHR24287:SF1">
    <property type="entry name" value="P450, PUTATIVE (EUROFUNG)-RELATED"/>
    <property type="match status" value="1"/>
</dbReference>
<evidence type="ECO:0000313" key="12">
    <source>
        <dbReference type="Proteomes" id="UP001153365"/>
    </source>
</evidence>
<feature type="binding site" description="axial binding residue" evidence="8">
    <location>
        <position position="534"/>
    </location>
    <ligand>
        <name>heme</name>
        <dbReference type="ChEBI" id="CHEBI:30413"/>
    </ligand>
    <ligandPart>
        <name>Fe</name>
        <dbReference type="ChEBI" id="CHEBI:18248"/>
    </ligandPart>
</feature>
<keyword evidence="4 8" id="KW-0479">Metal-binding</keyword>
<accession>A0AAV0BFC2</accession>